<dbReference type="PANTHER" id="PTHR43833:SF5">
    <property type="entry name" value="TRK SYSTEM POTASSIUM UPTAKE PROTEIN TRKA"/>
    <property type="match status" value="1"/>
</dbReference>
<protein>
    <recommendedName>
        <fullName evidence="1">Trk system potassium uptake protein TrkA</fullName>
    </recommendedName>
</protein>
<keyword evidence="10" id="KW-1185">Reference proteome</keyword>
<keyword evidence="4" id="KW-0630">Potassium</keyword>
<evidence type="ECO:0000259" key="7">
    <source>
        <dbReference type="PROSITE" id="PS51201"/>
    </source>
</evidence>
<feature type="domain" description="RCK N-terminal" evidence="7">
    <location>
        <begin position="228"/>
        <end position="343"/>
    </location>
</feature>
<accession>A0A1G4G8S4</accession>
<evidence type="ECO:0000313" key="9">
    <source>
        <dbReference type="EMBL" id="SCM58925.1"/>
    </source>
</evidence>
<keyword evidence="5" id="KW-0520">NAD</keyword>
<dbReference type="Gene3D" id="3.40.50.720">
    <property type="entry name" value="NAD(P)-binding Rossmann-like Domain"/>
    <property type="match status" value="2"/>
</dbReference>
<dbReference type="PANTHER" id="PTHR43833">
    <property type="entry name" value="POTASSIUM CHANNEL PROTEIN 2-RELATED-RELATED"/>
    <property type="match status" value="1"/>
</dbReference>
<reference evidence="9 10" key="1">
    <citation type="submission" date="2016-08" db="EMBL/GenBank/DDBJ databases">
        <authorList>
            <person name="Seilhamer J.J."/>
        </authorList>
    </citation>
    <scope>NUCLEOTIDE SEQUENCE [LARGE SCALE GENOMIC DNA]</scope>
    <source>
        <strain evidence="9">ING2-E5A</strain>
    </source>
</reference>
<dbReference type="AlphaFoldDB" id="A0A1G4G8S4"/>
<dbReference type="InterPro" id="IPR036721">
    <property type="entry name" value="RCK_C_sf"/>
</dbReference>
<dbReference type="Proteomes" id="UP000178485">
    <property type="component" value="Chromosome i"/>
</dbReference>
<evidence type="ECO:0000256" key="5">
    <source>
        <dbReference type="ARBA" id="ARBA00023027"/>
    </source>
</evidence>
<dbReference type="PROSITE" id="PS51202">
    <property type="entry name" value="RCK_C"/>
    <property type="match status" value="2"/>
</dbReference>
<name>A0A1G4G8S4_9BACT</name>
<organism evidence="9 10">
    <name type="scientific">Petrimonas mucosa</name>
    <dbReference type="NCBI Taxonomy" id="1642646"/>
    <lineage>
        <taxon>Bacteria</taxon>
        <taxon>Pseudomonadati</taxon>
        <taxon>Bacteroidota</taxon>
        <taxon>Bacteroidia</taxon>
        <taxon>Bacteroidales</taxon>
        <taxon>Dysgonomonadaceae</taxon>
        <taxon>Petrimonas</taxon>
    </lineage>
</organism>
<dbReference type="RefSeq" id="WP_071137310.1">
    <property type="nucleotide sequence ID" value="NZ_LT608328.1"/>
</dbReference>
<dbReference type="InterPro" id="IPR006036">
    <property type="entry name" value="K_uptake_TrkA"/>
</dbReference>
<dbReference type="SUPFAM" id="SSF116726">
    <property type="entry name" value="TrkA C-terminal domain-like"/>
    <property type="match status" value="2"/>
</dbReference>
<dbReference type="InterPro" id="IPR003148">
    <property type="entry name" value="RCK_N"/>
</dbReference>
<evidence type="ECO:0000256" key="6">
    <source>
        <dbReference type="ARBA" id="ARBA00023065"/>
    </source>
</evidence>
<feature type="domain" description="RCK C-terminal" evidence="8">
    <location>
        <begin position="365"/>
        <end position="445"/>
    </location>
</feature>
<proteinExistence type="predicted"/>
<keyword evidence="6" id="KW-0406">Ion transport</keyword>
<dbReference type="InterPro" id="IPR006037">
    <property type="entry name" value="RCK_C"/>
</dbReference>
<dbReference type="GO" id="GO:0015079">
    <property type="term" value="F:potassium ion transmembrane transporter activity"/>
    <property type="evidence" value="ECO:0007669"/>
    <property type="project" value="InterPro"/>
</dbReference>
<evidence type="ECO:0000256" key="4">
    <source>
        <dbReference type="ARBA" id="ARBA00022958"/>
    </source>
</evidence>
<dbReference type="Pfam" id="PF02080">
    <property type="entry name" value="TrkA_C"/>
    <property type="match status" value="2"/>
</dbReference>
<evidence type="ECO:0000256" key="2">
    <source>
        <dbReference type="ARBA" id="ARBA00022448"/>
    </source>
</evidence>
<dbReference type="KEGG" id="pmuc:ING2E5A_2111"/>
<dbReference type="InterPro" id="IPR050721">
    <property type="entry name" value="Trk_Ktr_HKT_K-transport"/>
</dbReference>
<dbReference type="EMBL" id="LT608328">
    <property type="protein sequence ID" value="SCM58925.1"/>
    <property type="molecule type" value="Genomic_DNA"/>
</dbReference>
<dbReference type="NCBIfam" id="NF007038">
    <property type="entry name" value="PRK09496.2-6"/>
    <property type="match status" value="1"/>
</dbReference>
<dbReference type="PROSITE" id="PS51201">
    <property type="entry name" value="RCK_N"/>
    <property type="match status" value="2"/>
</dbReference>
<dbReference type="SUPFAM" id="SSF51735">
    <property type="entry name" value="NAD(P)-binding Rossmann-fold domains"/>
    <property type="match status" value="2"/>
</dbReference>
<sequence length="445" mass="49571">MKILIAGAGEVGTHLAKLLGQENHDITLMDSSKERLMAVRDNAELLTFIGNCTSLKDLTEAGVADSDLFIGVTPEESRNINACMLAANLGVKKTLARIDNYEYLLPKNVEFFEKLGIHSMIYPEMMAAREIVSALKTPWTRVWWELSNGSIILTAAKVRANAPIVNRYLRELPSVGKMFHIVVIKRRNHTLIPRGNDQILPDDIIYFTTLRKNLDEMPALMGKTSFETRNVMFMGGSRITMRTVQYLPSNINIKIIEQNRERAEKLVEIAPSNVTIFLGDARDTELLLSEGITEMDAFVALTGNSEANMLGCMMAKQYGVKKTVAEVENIDYIPMAERFDIGTVINKKLLAASKIYELLLKADASNIKCLTISNANVGEVVAKPNSKVTKKLIKNLNLPSDMTLGALIRNGEPMLIDGDTLIEPYDQVVVFFTNTSLKSIESYFN</sequence>
<dbReference type="InterPro" id="IPR036291">
    <property type="entry name" value="NAD(P)-bd_dom_sf"/>
</dbReference>
<dbReference type="STRING" id="1642646.ING2E5A_2111"/>
<evidence type="ECO:0000256" key="3">
    <source>
        <dbReference type="ARBA" id="ARBA00022538"/>
    </source>
</evidence>
<evidence type="ECO:0000313" key="10">
    <source>
        <dbReference type="Proteomes" id="UP000178485"/>
    </source>
</evidence>
<feature type="domain" description="RCK C-terminal" evidence="8">
    <location>
        <begin position="141"/>
        <end position="223"/>
    </location>
</feature>
<evidence type="ECO:0000256" key="1">
    <source>
        <dbReference type="ARBA" id="ARBA00017378"/>
    </source>
</evidence>
<dbReference type="Gene3D" id="3.30.70.1450">
    <property type="entry name" value="Regulator of K+ conductance, C-terminal domain"/>
    <property type="match status" value="2"/>
</dbReference>
<gene>
    <name evidence="9" type="primary">trkA</name>
    <name evidence="9" type="ORF">ING2E5A_2111</name>
</gene>
<dbReference type="PRINTS" id="PR00335">
    <property type="entry name" value="KUPTAKETRKA"/>
</dbReference>
<evidence type="ECO:0000259" key="8">
    <source>
        <dbReference type="PROSITE" id="PS51202"/>
    </source>
</evidence>
<feature type="domain" description="RCK N-terminal" evidence="7">
    <location>
        <begin position="1"/>
        <end position="121"/>
    </location>
</feature>
<keyword evidence="3" id="KW-0633">Potassium transport</keyword>
<keyword evidence="2" id="KW-0813">Transport</keyword>
<dbReference type="GO" id="GO:0005886">
    <property type="term" value="C:plasma membrane"/>
    <property type="evidence" value="ECO:0007669"/>
    <property type="project" value="InterPro"/>
</dbReference>
<dbReference type="Pfam" id="PF02254">
    <property type="entry name" value="TrkA_N"/>
    <property type="match status" value="2"/>
</dbReference>
<dbReference type="NCBIfam" id="NF007039">
    <property type="entry name" value="PRK09496.3-2"/>
    <property type="match status" value="1"/>
</dbReference>